<evidence type="ECO:0000313" key="2">
    <source>
        <dbReference type="EMBL" id="SDY46092.1"/>
    </source>
</evidence>
<dbReference type="Proteomes" id="UP000199079">
    <property type="component" value="Unassembled WGS sequence"/>
</dbReference>
<accession>A0A1H3K1N4</accession>
<dbReference type="PROSITE" id="PS51318">
    <property type="entry name" value="TAT"/>
    <property type="match status" value="1"/>
</dbReference>
<keyword evidence="3" id="KW-1185">Reference proteome</keyword>
<feature type="region of interest" description="Disordered" evidence="1">
    <location>
        <begin position="35"/>
        <end position="68"/>
    </location>
</feature>
<name>A0A1H3K1N4_9EURY</name>
<dbReference type="AlphaFoldDB" id="A0A1H3K1N4"/>
<dbReference type="PROSITE" id="PS51257">
    <property type="entry name" value="PROKAR_LIPOPROTEIN"/>
    <property type="match status" value="1"/>
</dbReference>
<evidence type="ECO:0000313" key="3">
    <source>
        <dbReference type="Proteomes" id="UP000199079"/>
    </source>
</evidence>
<dbReference type="EMBL" id="FNPC01000005">
    <property type="protein sequence ID" value="SDY46092.1"/>
    <property type="molecule type" value="Genomic_DNA"/>
</dbReference>
<protein>
    <submittedName>
        <fullName evidence="2">Uncharacterized protein</fullName>
    </submittedName>
</protein>
<dbReference type="InterPro" id="IPR006311">
    <property type="entry name" value="TAT_signal"/>
</dbReference>
<proteinExistence type="predicted"/>
<organism evidence="2 3">
    <name type="scientific">Halopenitus persicus</name>
    <dbReference type="NCBI Taxonomy" id="1048396"/>
    <lineage>
        <taxon>Archaea</taxon>
        <taxon>Methanobacteriati</taxon>
        <taxon>Methanobacteriota</taxon>
        <taxon>Stenosarchaea group</taxon>
        <taxon>Halobacteria</taxon>
        <taxon>Halobacteriales</taxon>
        <taxon>Haloferacaceae</taxon>
        <taxon>Halopenitus</taxon>
    </lineage>
</organism>
<sequence>MTPPNRSRRSVLSGIGTAAIGAVCAAGSVSLAGCTDRSDRSVWDDPPTFDPTGLESVRESSPPARPAIVPVPFDPTVAERFRGRVRALLAPIPEPLSAETLPNGAIRSRIREERAAARSALAAHEKLRDRRASPPALSVADRLVTARGHAANAVGTWAAVAERGAPRDVTRSVDATLETIESFGGALPGPARTVQEGTAVYGAIERWLDVARRSTLVGGVDAIEERANPLRTGSAVGDVETVQARIDAGRHLRRRYVALPAVADGVPAATVESAIVDALEALAPRIEERLLDLHGADASEELEHPIRYPDSDVYREESSLPRDAPSVRLLSRRMGEFFDEARFDPIALPGFSATHPATRLRRTHRTLAYLDAFDVLGERLAADDPFLPDDGAEIRSARTDAIDAIESLASSDAPLNRWLARRLVEDLDRPDEILADATERGVEADPSASVLQPIADAYAEYRWIDILAGTVPDATGTVADALT</sequence>
<reference evidence="3" key="1">
    <citation type="submission" date="2016-10" db="EMBL/GenBank/DDBJ databases">
        <authorList>
            <person name="Varghese N."/>
            <person name="Submissions S."/>
        </authorList>
    </citation>
    <scope>NUCLEOTIDE SEQUENCE [LARGE SCALE GENOMIC DNA]</scope>
    <source>
        <strain evidence="3">DC30,IBRC 10041,KCTC 4046</strain>
    </source>
</reference>
<evidence type="ECO:0000256" key="1">
    <source>
        <dbReference type="SAM" id="MobiDB-lite"/>
    </source>
</evidence>
<gene>
    <name evidence="2" type="ORF">SAMN05216564_105224</name>
</gene>
<dbReference type="OrthoDB" id="350675at2157"/>
<dbReference type="RefSeq" id="WP_092732921.1">
    <property type="nucleotide sequence ID" value="NZ_FNPC01000005.1"/>
</dbReference>